<dbReference type="GO" id="GO:0005524">
    <property type="term" value="F:ATP binding"/>
    <property type="evidence" value="ECO:0007669"/>
    <property type="project" value="UniProtKB-KW"/>
</dbReference>
<comment type="catalytic activity">
    <reaction evidence="2">
        <text>L-aspartyl-tRNA(Asn) + L-glutamine + ATP + H2O = L-asparaginyl-tRNA(Asn) + L-glutamate + ADP + phosphate + 2 H(+)</text>
        <dbReference type="Rhea" id="RHEA:14513"/>
        <dbReference type="Rhea" id="RHEA-COMP:9674"/>
        <dbReference type="Rhea" id="RHEA-COMP:9677"/>
        <dbReference type="ChEBI" id="CHEBI:15377"/>
        <dbReference type="ChEBI" id="CHEBI:15378"/>
        <dbReference type="ChEBI" id="CHEBI:29985"/>
        <dbReference type="ChEBI" id="CHEBI:30616"/>
        <dbReference type="ChEBI" id="CHEBI:43474"/>
        <dbReference type="ChEBI" id="CHEBI:58359"/>
        <dbReference type="ChEBI" id="CHEBI:78515"/>
        <dbReference type="ChEBI" id="CHEBI:78516"/>
        <dbReference type="ChEBI" id="CHEBI:456216"/>
    </reaction>
</comment>
<keyword evidence="2" id="KW-0436">Ligase</keyword>
<dbReference type="AlphaFoldDB" id="C8WZX8"/>
<dbReference type="GO" id="GO:0070681">
    <property type="term" value="P:glutaminyl-tRNAGln biosynthesis via transamidation"/>
    <property type="evidence" value="ECO:0007669"/>
    <property type="project" value="TreeGrafter"/>
</dbReference>
<evidence type="ECO:0000256" key="2">
    <source>
        <dbReference type="HAMAP-Rule" id="MF_00122"/>
    </source>
</evidence>
<dbReference type="EMBL" id="CP001734">
    <property type="protein sequence ID" value="ACV67603.1"/>
    <property type="molecule type" value="Genomic_DNA"/>
</dbReference>
<dbReference type="InterPro" id="IPR003837">
    <property type="entry name" value="GatC"/>
</dbReference>
<comment type="function">
    <text evidence="2">Allows the formation of correctly charged Asn-tRNA(Asn) or Gln-tRNA(Gln) through the transamidation of misacylated Asp-tRNA(Asn) or Glu-tRNA(Gln) in organisms which lack either or both of asparaginyl-tRNA or glutaminyl-tRNA synthetases. The reaction takes place in the presence of glutamine and ATP through an activated phospho-Asp-tRNA(Asn) or phospho-Glu-tRNA(Gln).</text>
</comment>
<dbReference type="Proteomes" id="UP000001052">
    <property type="component" value="Chromosome"/>
</dbReference>
<gene>
    <name evidence="2" type="primary">gatC</name>
    <name evidence="3" type="ordered locus">Dret_0301</name>
</gene>
<reference evidence="4" key="1">
    <citation type="submission" date="2009-09" db="EMBL/GenBank/DDBJ databases">
        <title>The complete chromosome of Desulfohalobium retbaense DSM 5692.</title>
        <authorList>
            <consortium name="US DOE Joint Genome Institute (JGI-PGF)"/>
            <person name="Lucas S."/>
            <person name="Copeland A."/>
            <person name="Lapidus A."/>
            <person name="Glavina del Rio T."/>
            <person name="Dalin E."/>
            <person name="Tice H."/>
            <person name="Bruce D."/>
            <person name="Goodwin L."/>
            <person name="Pitluck S."/>
            <person name="Kyrpides N."/>
            <person name="Mavromatis K."/>
            <person name="Ivanova N."/>
            <person name="Mikhailova N."/>
            <person name="Munk A.C."/>
            <person name="Brettin T."/>
            <person name="Detter J.C."/>
            <person name="Han C."/>
            <person name="Tapia R."/>
            <person name="Larimer F."/>
            <person name="Land M."/>
            <person name="Hauser L."/>
            <person name="Markowitz V."/>
            <person name="Cheng J.-F."/>
            <person name="Hugenholtz P."/>
            <person name="Woyke T."/>
            <person name="Wu D."/>
            <person name="Spring S."/>
            <person name="Klenk H.-P."/>
            <person name="Eisen J.A."/>
        </authorList>
    </citation>
    <scope>NUCLEOTIDE SEQUENCE [LARGE SCALE GENOMIC DNA]</scope>
    <source>
        <strain evidence="4">DSM 5692</strain>
    </source>
</reference>
<dbReference type="GO" id="GO:0006412">
    <property type="term" value="P:translation"/>
    <property type="evidence" value="ECO:0007669"/>
    <property type="project" value="UniProtKB-UniRule"/>
</dbReference>
<dbReference type="eggNOG" id="COG0721">
    <property type="taxonomic scope" value="Bacteria"/>
</dbReference>
<dbReference type="RefSeq" id="WP_015750762.1">
    <property type="nucleotide sequence ID" value="NC_013223.1"/>
</dbReference>
<dbReference type="GO" id="GO:0050567">
    <property type="term" value="F:glutaminyl-tRNA synthase (glutamine-hydrolyzing) activity"/>
    <property type="evidence" value="ECO:0007669"/>
    <property type="project" value="UniProtKB-UniRule"/>
</dbReference>
<dbReference type="PANTHER" id="PTHR15004:SF0">
    <property type="entry name" value="GLUTAMYL-TRNA(GLN) AMIDOTRANSFERASE SUBUNIT C, MITOCHONDRIAL"/>
    <property type="match status" value="1"/>
</dbReference>
<dbReference type="HOGENOM" id="CLU_105899_2_0_7"/>
<comment type="similarity">
    <text evidence="2">Belongs to the GatC family.</text>
</comment>
<dbReference type="Pfam" id="PF02686">
    <property type="entry name" value="GatC"/>
    <property type="match status" value="1"/>
</dbReference>
<dbReference type="NCBIfam" id="TIGR00135">
    <property type="entry name" value="gatC"/>
    <property type="match status" value="1"/>
</dbReference>
<evidence type="ECO:0000313" key="3">
    <source>
        <dbReference type="EMBL" id="ACV67603.1"/>
    </source>
</evidence>
<dbReference type="SUPFAM" id="SSF141000">
    <property type="entry name" value="Glu-tRNAGln amidotransferase C subunit"/>
    <property type="match status" value="1"/>
</dbReference>
<comment type="catalytic activity">
    <reaction evidence="2">
        <text>L-glutamyl-tRNA(Gln) + L-glutamine + ATP + H2O = L-glutaminyl-tRNA(Gln) + L-glutamate + ADP + phosphate + H(+)</text>
        <dbReference type="Rhea" id="RHEA:17521"/>
        <dbReference type="Rhea" id="RHEA-COMP:9681"/>
        <dbReference type="Rhea" id="RHEA-COMP:9684"/>
        <dbReference type="ChEBI" id="CHEBI:15377"/>
        <dbReference type="ChEBI" id="CHEBI:15378"/>
        <dbReference type="ChEBI" id="CHEBI:29985"/>
        <dbReference type="ChEBI" id="CHEBI:30616"/>
        <dbReference type="ChEBI" id="CHEBI:43474"/>
        <dbReference type="ChEBI" id="CHEBI:58359"/>
        <dbReference type="ChEBI" id="CHEBI:78520"/>
        <dbReference type="ChEBI" id="CHEBI:78521"/>
        <dbReference type="ChEBI" id="CHEBI:456216"/>
    </reaction>
</comment>
<dbReference type="OrthoDB" id="9813938at2"/>
<dbReference type="HAMAP" id="MF_00122">
    <property type="entry name" value="GatC"/>
    <property type="match status" value="1"/>
</dbReference>
<accession>C8WZX8</accession>
<proteinExistence type="inferred from homology"/>
<name>C8WZX8_DESRD</name>
<dbReference type="GO" id="GO:0050566">
    <property type="term" value="F:asparaginyl-tRNA synthase (glutamine-hydrolyzing) activity"/>
    <property type="evidence" value="ECO:0007669"/>
    <property type="project" value="RHEA"/>
</dbReference>
<comment type="subunit">
    <text evidence="2">Heterotrimer of A, B and C subunits.</text>
</comment>
<dbReference type="PANTHER" id="PTHR15004">
    <property type="entry name" value="GLUTAMYL-TRNA(GLN) AMIDOTRANSFERASE SUBUNIT C, MITOCHONDRIAL"/>
    <property type="match status" value="1"/>
</dbReference>
<keyword evidence="4" id="KW-1185">Reference proteome</keyword>
<keyword evidence="2" id="KW-0648">Protein biosynthesis</keyword>
<protein>
    <recommendedName>
        <fullName evidence="2">Aspartyl/glutamyl-tRNA(Asn/Gln) amidotransferase subunit C</fullName>
        <shortName evidence="2">Asp/Glu-ADT subunit C</shortName>
        <ecNumber evidence="2">6.3.5.-</ecNumber>
    </recommendedName>
</protein>
<dbReference type="STRING" id="485915.Dret_0301"/>
<dbReference type="GO" id="GO:0006450">
    <property type="term" value="P:regulation of translational fidelity"/>
    <property type="evidence" value="ECO:0007669"/>
    <property type="project" value="InterPro"/>
</dbReference>
<keyword evidence="1 2" id="KW-0067">ATP-binding</keyword>
<keyword evidence="2" id="KW-0547">Nucleotide-binding</keyword>
<evidence type="ECO:0000256" key="1">
    <source>
        <dbReference type="ARBA" id="ARBA00022840"/>
    </source>
</evidence>
<dbReference type="InterPro" id="IPR036113">
    <property type="entry name" value="Asp/Glu-ADT_sf_sub_c"/>
</dbReference>
<dbReference type="KEGG" id="drt:Dret_0301"/>
<dbReference type="EC" id="6.3.5.-" evidence="2"/>
<dbReference type="Gene3D" id="1.10.20.60">
    <property type="entry name" value="Glu-tRNAGln amidotransferase C subunit, N-terminal domain"/>
    <property type="match status" value="1"/>
</dbReference>
<reference evidence="3 4" key="2">
    <citation type="journal article" date="2010" name="Stand. Genomic Sci.">
        <title>Complete genome sequence of Desulfohalobium retbaense type strain (HR(100)).</title>
        <authorList>
            <person name="Spring S."/>
            <person name="Nolan M."/>
            <person name="Lapidus A."/>
            <person name="Glavina Del Rio T."/>
            <person name="Copeland A."/>
            <person name="Tice H."/>
            <person name="Cheng J.F."/>
            <person name="Lucas S."/>
            <person name="Land M."/>
            <person name="Chen F."/>
            <person name="Bruce D."/>
            <person name="Goodwin L."/>
            <person name="Pitluck S."/>
            <person name="Ivanova N."/>
            <person name="Mavromatis K."/>
            <person name="Mikhailova N."/>
            <person name="Pati A."/>
            <person name="Chen A."/>
            <person name="Palaniappan K."/>
            <person name="Hauser L."/>
            <person name="Chang Y.J."/>
            <person name="Jeffries C.D."/>
            <person name="Munk C."/>
            <person name="Kiss H."/>
            <person name="Chain P."/>
            <person name="Han C."/>
            <person name="Brettin T."/>
            <person name="Detter J.C."/>
            <person name="Schuler E."/>
            <person name="Goker M."/>
            <person name="Rohde M."/>
            <person name="Bristow J."/>
            <person name="Eisen J.A."/>
            <person name="Markowitz V."/>
            <person name="Hugenholtz P."/>
            <person name="Kyrpides N.C."/>
            <person name="Klenk H.P."/>
        </authorList>
    </citation>
    <scope>NUCLEOTIDE SEQUENCE [LARGE SCALE GENOMIC DNA]</scope>
    <source>
        <strain evidence="3 4">DSM 5692</strain>
    </source>
</reference>
<organism evidence="3 4">
    <name type="scientific">Desulfohalobium retbaense (strain ATCC 49708 / DSM 5692 / JCM 16813 / HR100)</name>
    <dbReference type="NCBI Taxonomy" id="485915"/>
    <lineage>
        <taxon>Bacteria</taxon>
        <taxon>Pseudomonadati</taxon>
        <taxon>Thermodesulfobacteriota</taxon>
        <taxon>Desulfovibrionia</taxon>
        <taxon>Desulfovibrionales</taxon>
        <taxon>Desulfohalobiaceae</taxon>
        <taxon>Desulfohalobium</taxon>
    </lineage>
</organism>
<evidence type="ECO:0000313" key="4">
    <source>
        <dbReference type="Proteomes" id="UP000001052"/>
    </source>
</evidence>
<sequence length="94" mass="10525">MKIDTREVAHVATLSRLELDEATLNEYRGQLDAILDYMETLGEVDTTGVEPMYSPVEHHTVLREDTAADEFAREEVLGNAPDTDGAYFKVPKVL</sequence>